<dbReference type="InterPro" id="IPR052405">
    <property type="entry name" value="Mito_Transl_Release_Factor"/>
</dbReference>
<feature type="region of interest" description="Disordered" evidence="5">
    <location>
        <begin position="143"/>
        <end position="164"/>
    </location>
</feature>
<keyword evidence="3" id="KW-0809">Transit peptide</keyword>
<evidence type="ECO:0000256" key="4">
    <source>
        <dbReference type="ARBA" id="ARBA00023128"/>
    </source>
</evidence>
<feature type="compositionally biased region" description="Acidic residues" evidence="5">
    <location>
        <begin position="342"/>
        <end position="361"/>
    </location>
</feature>
<dbReference type="AlphaFoldDB" id="A0A9Q0ARW6"/>
<feature type="region of interest" description="Disordered" evidence="5">
    <location>
        <begin position="295"/>
        <end position="394"/>
    </location>
</feature>
<feature type="domain" description="Prokaryotic-type class I peptide chain release factors" evidence="6">
    <location>
        <begin position="234"/>
        <end position="328"/>
    </location>
</feature>
<comment type="similarity">
    <text evidence="2">Belongs to the prokaryotic/mitochondrial release factor family.</text>
</comment>
<gene>
    <name evidence="7" type="ORF">JX265_003969</name>
</gene>
<feature type="compositionally biased region" description="Pro residues" evidence="5">
    <location>
        <begin position="224"/>
        <end position="234"/>
    </location>
</feature>
<evidence type="ECO:0000313" key="8">
    <source>
        <dbReference type="Proteomes" id="UP000829685"/>
    </source>
</evidence>
<feature type="compositionally biased region" description="Low complexity" evidence="5">
    <location>
        <begin position="203"/>
        <end position="216"/>
    </location>
</feature>
<comment type="caution">
    <text evidence="7">The sequence shown here is derived from an EMBL/GenBank/DDBJ whole genome shotgun (WGS) entry which is preliminary data.</text>
</comment>
<evidence type="ECO:0000256" key="2">
    <source>
        <dbReference type="ARBA" id="ARBA00010835"/>
    </source>
</evidence>
<dbReference type="Pfam" id="PF00472">
    <property type="entry name" value="RF-1"/>
    <property type="match status" value="1"/>
</dbReference>
<proteinExistence type="inferred from homology"/>
<evidence type="ECO:0000313" key="7">
    <source>
        <dbReference type="EMBL" id="KAI1876443.1"/>
    </source>
</evidence>
<evidence type="ECO:0000256" key="3">
    <source>
        <dbReference type="ARBA" id="ARBA00022946"/>
    </source>
</evidence>
<name>A0A9Q0ARW6_9PEZI</name>
<feature type="compositionally biased region" description="Pro residues" evidence="5">
    <location>
        <begin position="192"/>
        <end position="202"/>
    </location>
</feature>
<feature type="compositionally biased region" description="Basic and acidic residues" evidence="5">
    <location>
        <begin position="362"/>
        <end position="375"/>
    </location>
</feature>
<keyword evidence="8" id="KW-1185">Reference proteome</keyword>
<feature type="compositionally biased region" description="Basic residues" evidence="5">
    <location>
        <begin position="311"/>
        <end position="327"/>
    </location>
</feature>
<evidence type="ECO:0000259" key="6">
    <source>
        <dbReference type="Pfam" id="PF00472"/>
    </source>
</evidence>
<feature type="compositionally biased region" description="Polar residues" evidence="5">
    <location>
        <begin position="1"/>
        <end position="11"/>
    </location>
</feature>
<dbReference type="FunFam" id="3.30.160.20:FF:000065">
    <property type="entry name" value="Peptidyl-tRNA hydrolase domain protein"/>
    <property type="match status" value="1"/>
</dbReference>
<dbReference type="GO" id="GO:0005739">
    <property type="term" value="C:mitochondrion"/>
    <property type="evidence" value="ECO:0007669"/>
    <property type="project" value="UniProtKB-SubCell"/>
</dbReference>
<comment type="subcellular location">
    <subcellularLocation>
        <location evidence="1">Mitochondrion</location>
    </subcellularLocation>
</comment>
<reference evidence="7" key="1">
    <citation type="submission" date="2021-03" db="EMBL/GenBank/DDBJ databases">
        <title>Revisited historic fungal species revealed as producer of novel bioactive compounds through whole genome sequencing and comparative genomics.</title>
        <authorList>
            <person name="Vignolle G.A."/>
            <person name="Hochenegger N."/>
            <person name="Mach R.L."/>
            <person name="Mach-Aigner A.R."/>
            <person name="Javad Rahimi M."/>
            <person name="Salim K.A."/>
            <person name="Chan C.M."/>
            <person name="Lim L.B.L."/>
            <person name="Cai F."/>
            <person name="Druzhinina I.S."/>
            <person name="U'Ren J.M."/>
            <person name="Derntl C."/>
        </authorList>
    </citation>
    <scope>NUCLEOTIDE SEQUENCE</scope>
    <source>
        <strain evidence="7">TUCIM 5799</strain>
    </source>
</reference>
<dbReference type="GO" id="GO:0003747">
    <property type="term" value="F:translation release factor activity"/>
    <property type="evidence" value="ECO:0007669"/>
    <property type="project" value="InterPro"/>
</dbReference>
<accession>A0A9Q0ARW6</accession>
<dbReference type="PANTHER" id="PTHR46203:SF1">
    <property type="entry name" value="MITOCHONDRIAL TRANSLATION RELEASE FACTOR IN RESCUE"/>
    <property type="match status" value="1"/>
</dbReference>
<evidence type="ECO:0000256" key="1">
    <source>
        <dbReference type="ARBA" id="ARBA00004173"/>
    </source>
</evidence>
<dbReference type="SUPFAM" id="SSF75620">
    <property type="entry name" value="Release factor"/>
    <property type="match status" value="1"/>
</dbReference>
<feature type="compositionally biased region" description="Low complexity" evidence="5">
    <location>
        <begin position="332"/>
        <end position="341"/>
    </location>
</feature>
<dbReference type="Proteomes" id="UP000829685">
    <property type="component" value="Unassembled WGS sequence"/>
</dbReference>
<dbReference type="PANTHER" id="PTHR46203">
    <property type="entry name" value="PROBABLE PEPTIDE CHAIN RELEASE FACTOR C12ORF65"/>
    <property type="match status" value="1"/>
</dbReference>
<protein>
    <recommendedName>
        <fullName evidence="6">Prokaryotic-type class I peptide chain release factors domain-containing protein</fullName>
    </recommendedName>
</protein>
<feature type="compositionally biased region" description="Basic and acidic residues" evidence="5">
    <location>
        <begin position="21"/>
        <end position="30"/>
    </location>
</feature>
<dbReference type="InterPro" id="IPR000352">
    <property type="entry name" value="Pep_chain_release_fac_I"/>
</dbReference>
<feature type="region of interest" description="Disordered" evidence="5">
    <location>
        <begin position="188"/>
        <end position="262"/>
    </location>
</feature>
<feature type="region of interest" description="Disordered" evidence="5">
    <location>
        <begin position="1"/>
        <end position="30"/>
    </location>
</feature>
<organism evidence="7 8">
    <name type="scientific">Neoarthrinium moseri</name>
    <dbReference type="NCBI Taxonomy" id="1658444"/>
    <lineage>
        <taxon>Eukaryota</taxon>
        <taxon>Fungi</taxon>
        <taxon>Dikarya</taxon>
        <taxon>Ascomycota</taxon>
        <taxon>Pezizomycotina</taxon>
        <taxon>Sordariomycetes</taxon>
        <taxon>Xylariomycetidae</taxon>
        <taxon>Amphisphaeriales</taxon>
        <taxon>Apiosporaceae</taxon>
        <taxon>Neoarthrinium</taxon>
    </lineage>
</organism>
<dbReference type="InterPro" id="IPR045853">
    <property type="entry name" value="Pep_chain_release_fac_I_sf"/>
</dbReference>
<sequence length="394" mass="42661">MKTFVANTTRQHSSKDVVSGENRDNESTRTQKWEARRCVRRFGRRGADGFVALTDGYLLVGRTHIDGQCDLELVFLQAQLTDGGFEAGRHQNAGVASAGHCFLLFRDYFVVLCANGHCTTAVPAQAPEQALTTALTPPDIAARARPTELATPWQRPPDEPVDERSTKYLNTMLRTLCLRPRAAALRTAFPGPARPPMPPHAPSPSSSTSCSFSSTPARRKKAAPMPPRPKPPPEGEIEESFLKGSGPGGQKINKTNSAVQLKHGPTRLVVKCQATRSRTENRKIARQLLADKLDDLARGGESRSAVVGEAKRKKRASAAKKKRRKYRKLEGDGAAAATAAGEEGEEGEEGIDLEVESEIEEEVHGRSETADDSHSRHILGQPAKEKAPTPGDGG</sequence>
<dbReference type="EMBL" id="JAFIMR010000007">
    <property type="protein sequence ID" value="KAI1876443.1"/>
    <property type="molecule type" value="Genomic_DNA"/>
</dbReference>
<keyword evidence="4" id="KW-0496">Mitochondrion</keyword>
<dbReference type="Gene3D" id="3.30.160.20">
    <property type="match status" value="1"/>
</dbReference>
<dbReference type="GO" id="GO:0032543">
    <property type="term" value="P:mitochondrial translation"/>
    <property type="evidence" value="ECO:0007669"/>
    <property type="project" value="UniProtKB-ARBA"/>
</dbReference>
<evidence type="ECO:0000256" key="5">
    <source>
        <dbReference type="SAM" id="MobiDB-lite"/>
    </source>
</evidence>